<dbReference type="EMBL" id="AHTH01000005">
    <property type="protein sequence ID" value="EHR42198.1"/>
    <property type="molecule type" value="Genomic_DNA"/>
</dbReference>
<dbReference type="Proteomes" id="UP000012046">
    <property type="component" value="Unassembled WGS sequence"/>
</dbReference>
<reference evidence="3 4" key="1">
    <citation type="journal article" date="2012" name="J. Bacteriol.">
        <title>Genome Sequence of Extracellular-Protease-Producing Alishewanella jeotgali Isolated from Traditional Korean Fermented Seafood.</title>
        <authorList>
            <person name="Jung J."/>
            <person name="Chun J."/>
            <person name="Park W."/>
        </authorList>
    </citation>
    <scope>NUCLEOTIDE SEQUENCE [LARGE SCALE GENOMIC DNA]</scope>
    <source>
        <strain evidence="3 4">KCTC 22429</strain>
    </source>
</reference>
<name>H3ZB84_9ALTE</name>
<dbReference type="PATRIC" id="fig|1129374.4.peg.595"/>
<dbReference type="eggNOG" id="ENOG502ZBB1">
    <property type="taxonomic scope" value="Bacteria"/>
</dbReference>
<comment type="caution">
    <text evidence="3">The sequence shown here is derived from an EMBL/GenBank/DDBJ whole genome shotgun (WGS) entry which is preliminary data.</text>
</comment>
<dbReference type="Gene3D" id="2.60.120.200">
    <property type="match status" value="1"/>
</dbReference>
<feature type="chain" id="PRO_5003591636" description="Polysaccharide lyase 14 domain-containing protein" evidence="1">
    <location>
        <begin position="19"/>
        <end position="470"/>
    </location>
</feature>
<gene>
    <name evidence="3" type="ORF">AJE_02946</name>
</gene>
<evidence type="ECO:0000256" key="1">
    <source>
        <dbReference type="SAM" id="SignalP"/>
    </source>
</evidence>
<evidence type="ECO:0000259" key="2">
    <source>
        <dbReference type="Pfam" id="PF21294"/>
    </source>
</evidence>
<feature type="signal peptide" evidence="1">
    <location>
        <begin position="1"/>
        <end position="18"/>
    </location>
</feature>
<dbReference type="RefSeq" id="WP_008949603.1">
    <property type="nucleotide sequence ID" value="NZ_AHTH01000005.1"/>
</dbReference>
<dbReference type="STRING" id="1129374.AJE_02946"/>
<evidence type="ECO:0000313" key="3">
    <source>
        <dbReference type="EMBL" id="EHR42198.1"/>
    </source>
</evidence>
<evidence type="ECO:0000313" key="4">
    <source>
        <dbReference type="Proteomes" id="UP000012046"/>
    </source>
</evidence>
<dbReference type="InterPro" id="IPR048958">
    <property type="entry name" value="Polysacc_lyase_14"/>
</dbReference>
<organism evidence="3 4">
    <name type="scientific">Alishewanella jeotgali KCTC 22429</name>
    <dbReference type="NCBI Taxonomy" id="1129374"/>
    <lineage>
        <taxon>Bacteria</taxon>
        <taxon>Pseudomonadati</taxon>
        <taxon>Pseudomonadota</taxon>
        <taxon>Gammaproteobacteria</taxon>
        <taxon>Alteromonadales</taxon>
        <taxon>Alteromonadaceae</taxon>
        <taxon>Alishewanella</taxon>
    </lineage>
</organism>
<accession>H3ZB84</accession>
<keyword evidence="4" id="KW-1185">Reference proteome</keyword>
<protein>
    <recommendedName>
        <fullName evidence="2">Polysaccharide lyase 14 domain-containing protein</fullName>
    </recommendedName>
</protein>
<feature type="domain" description="Polysaccharide lyase 14" evidence="2">
    <location>
        <begin position="288"/>
        <end position="447"/>
    </location>
</feature>
<sequence length="470" mass="53307">MTVRVFLLLTLTSLAVIAQPQAVLWHEGNERIRGATNRFSYSQAYLEWQSPMGDWYDKNGQYLGDSPFSALTVEARGDNWLSWDLKGLLPHIKQNPKLDLLLRLQPGSSGYALLSSKEQGYRTAPSLVLEFADKQRQRINATMDTYLDNTTFRHLGMRDTLKIARNNPTLLAFDLSKTNIAQLTSVRLELNKLKQSGKPKIGVYLLQQPALVHPQYPAKLAASSFFNESFSQHNWSSRWQHLAPQSNITRVKAPQRGQDSYALKVSFTPRQNGALNVSLFTKPLLGFEPESLFFEYDLYLDANWMRGGGAGKFPGFAGTYGRAGWGGRKADGTNGWSARGQFLSVIDSDDELNGLTPLGSYLYLVHSSQSHGEVHPWRQSVSKLARQRWYKISQQLTLNTPGSEDGELLVWVNEQLVLHRTELNFRTVPDLKIERLWFDFYHGGVDKPKHNMDLYISNIKVALPEKSDER</sequence>
<dbReference type="PANTHER" id="PTHR40124:SF1">
    <property type="entry name" value="DISAGGREGATASE RELATED REPEAT PROTEIN"/>
    <property type="match status" value="1"/>
</dbReference>
<dbReference type="PANTHER" id="PTHR40124">
    <property type="match status" value="1"/>
</dbReference>
<dbReference type="Pfam" id="PF21294">
    <property type="entry name" value="Polysacc_lyase_14"/>
    <property type="match status" value="1"/>
</dbReference>
<keyword evidence="1" id="KW-0732">Signal</keyword>
<dbReference type="AlphaFoldDB" id="H3ZB84"/>
<proteinExistence type="predicted"/>